<evidence type="ECO:0000313" key="2">
    <source>
        <dbReference type="Ensembl" id="ENSMSIP00000034706.1"/>
    </source>
</evidence>
<organism evidence="2 3">
    <name type="scientific">Mus spicilegus</name>
    <name type="common">Mound-building mouse</name>
    <dbReference type="NCBI Taxonomy" id="10103"/>
    <lineage>
        <taxon>Eukaryota</taxon>
        <taxon>Metazoa</taxon>
        <taxon>Chordata</taxon>
        <taxon>Craniata</taxon>
        <taxon>Vertebrata</taxon>
        <taxon>Euteleostomi</taxon>
        <taxon>Mammalia</taxon>
        <taxon>Eutheria</taxon>
        <taxon>Euarchontoglires</taxon>
        <taxon>Glires</taxon>
        <taxon>Rodentia</taxon>
        <taxon>Myomorpha</taxon>
        <taxon>Muroidea</taxon>
        <taxon>Muridae</taxon>
        <taxon>Murinae</taxon>
        <taxon>Mus</taxon>
        <taxon>Mus</taxon>
    </lineage>
</organism>
<keyword evidence="3" id="KW-1185">Reference proteome</keyword>
<dbReference type="Proteomes" id="UP000694415">
    <property type="component" value="Unplaced"/>
</dbReference>
<dbReference type="AlphaFoldDB" id="A0A8C6IB76"/>
<reference evidence="2" key="1">
    <citation type="submission" date="2025-08" db="UniProtKB">
        <authorList>
            <consortium name="Ensembl"/>
        </authorList>
    </citation>
    <scope>IDENTIFICATION</scope>
</reference>
<dbReference type="GO" id="GO:0030971">
    <property type="term" value="F:receptor tyrosine kinase binding"/>
    <property type="evidence" value="ECO:0007669"/>
    <property type="project" value="TreeGrafter"/>
</dbReference>
<evidence type="ECO:0000313" key="3">
    <source>
        <dbReference type="Proteomes" id="UP000694415"/>
    </source>
</evidence>
<dbReference type="GO" id="GO:0071277">
    <property type="term" value="P:cellular response to calcium ion"/>
    <property type="evidence" value="ECO:0007669"/>
    <property type="project" value="TreeGrafter"/>
</dbReference>
<dbReference type="GeneTree" id="ENSGT00940000154968"/>
<dbReference type="InterPro" id="IPR035892">
    <property type="entry name" value="C2_domain_sf"/>
</dbReference>
<name>A0A8C6IB76_MUSSI</name>
<accession>A0A8C6IB76</accession>
<dbReference type="SUPFAM" id="SSF49562">
    <property type="entry name" value="C2 domain (Calcium/lipid-binding domain, CaLB)"/>
    <property type="match status" value="1"/>
</dbReference>
<feature type="compositionally biased region" description="Basic and acidic residues" evidence="1">
    <location>
        <begin position="140"/>
        <end position="150"/>
    </location>
</feature>
<dbReference type="Gene3D" id="2.60.40.150">
    <property type="entry name" value="C2 domain"/>
    <property type="match status" value="1"/>
</dbReference>
<dbReference type="PANTHER" id="PTHR10857:SF22">
    <property type="entry name" value="COPINE-3"/>
    <property type="match status" value="1"/>
</dbReference>
<protein>
    <submittedName>
        <fullName evidence="2">Uncharacterized protein</fullName>
    </submittedName>
</protein>
<evidence type="ECO:0000256" key="1">
    <source>
        <dbReference type="SAM" id="MobiDB-lite"/>
    </source>
</evidence>
<feature type="region of interest" description="Disordered" evidence="1">
    <location>
        <begin position="130"/>
        <end position="150"/>
    </location>
</feature>
<reference evidence="2" key="2">
    <citation type="submission" date="2025-09" db="UniProtKB">
        <authorList>
            <consortium name="Ensembl"/>
        </authorList>
    </citation>
    <scope>IDENTIFICATION</scope>
</reference>
<dbReference type="GO" id="GO:0038128">
    <property type="term" value="P:ERBB2 signaling pathway"/>
    <property type="evidence" value="ECO:0007669"/>
    <property type="project" value="TreeGrafter"/>
</dbReference>
<dbReference type="GO" id="GO:0005544">
    <property type="term" value="F:calcium-dependent phospholipid binding"/>
    <property type="evidence" value="ECO:0007669"/>
    <property type="project" value="InterPro"/>
</dbReference>
<dbReference type="Ensembl" id="ENSMSIT00000043748.1">
    <property type="protein sequence ID" value="ENSMSIP00000034706.1"/>
    <property type="gene ID" value="ENSMSIG00000028953.1"/>
</dbReference>
<dbReference type="PANTHER" id="PTHR10857">
    <property type="entry name" value="COPINE"/>
    <property type="match status" value="1"/>
</dbReference>
<sequence length="150" mass="16896">IKTNLNPTGKPFKISSLLNSLCYEKVDKTIKVECYDYDNDGSHNLIGTFQTTMTKLKEASRNLSRQKKESYKNSGVISVKHHEITIECTFLDYIMGRCQLNFTAGMDFTGSNGDPSSPDSLHYISPNSVNEYLTPGQPRTQEDTETVLKM</sequence>
<dbReference type="GO" id="GO:0005886">
    <property type="term" value="C:plasma membrane"/>
    <property type="evidence" value="ECO:0007669"/>
    <property type="project" value="TreeGrafter"/>
</dbReference>
<dbReference type="InterPro" id="IPR045052">
    <property type="entry name" value="Copine"/>
</dbReference>
<proteinExistence type="predicted"/>